<evidence type="ECO:0000313" key="5">
    <source>
        <dbReference type="Proteomes" id="UP000178825"/>
    </source>
</evidence>
<dbReference type="SUPFAM" id="SSF53955">
    <property type="entry name" value="Lysozyme-like"/>
    <property type="match status" value="1"/>
</dbReference>
<proteinExistence type="predicted"/>
<feature type="transmembrane region" description="Helical" evidence="2">
    <location>
        <begin position="37"/>
        <end position="55"/>
    </location>
</feature>
<dbReference type="Gene3D" id="1.10.530.10">
    <property type="match status" value="1"/>
</dbReference>
<dbReference type="Gene3D" id="6.10.250.3150">
    <property type="match status" value="1"/>
</dbReference>
<reference evidence="4 5" key="1">
    <citation type="journal article" date="2016" name="Nat. Commun.">
        <title>Thousands of microbial genomes shed light on interconnected biogeochemical processes in an aquifer system.</title>
        <authorList>
            <person name="Anantharaman K."/>
            <person name="Brown C.T."/>
            <person name="Hug L.A."/>
            <person name="Sharon I."/>
            <person name="Castelle C.J."/>
            <person name="Probst A.J."/>
            <person name="Thomas B.C."/>
            <person name="Singh A."/>
            <person name="Wilkins M.J."/>
            <person name="Karaoz U."/>
            <person name="Brodie E.L."/>
            <person name="Williams K.H."/>
            <person name="Hubbard S.S."/>
            <person name="Banfield J.F."/>
        </authorList>
    </citation>
    <scope>NUCLEOTIDE SEQUENCE [LARGE SCALE GENOMIC DNA]</scope>
</reference>
<keyword evidence="2" id="KW-0812">Transmembrane</keyword>
<dbReference type="Proteomes" id="UP000178825">
    <property type="component" value="Unassembled WGS sequence"/>
</dbReference>
<comment type="caution">
    <text evidence="4">The sequence shown here is derived from an EMBL/GenBank/DDBJ whole genome shotgun (WGS) entry which is preliminary data.</text>
</comment>
<dbReference type="EMBL" id="MFKJ01000023">
    <property type="protein sequence ID" value="OGG38400.1"/>
    <property type="molecule type" value="Genomic_DNA"/>
</dbReference>
<gene>
    <name evidence="4" type="ORF">A3D55_00860</name>
</gene>
<keyword evidence="1" id="KW-0175">Coiled coil</keyword>
<keyword evidence="2" id="KW-0472">Membrane</keyword>
<keyword evidence="2" id="KW-1133">Transmembrane helix</keyword>
<evidence type="ECO:0000259" key="3">
    <source>
        <dbReference type="Pfam" id="PF13406"/>
    </source>
</evidence>
<dbReference type="AlphaFoldDB" id="A0A1F6BNA5"/>
<feature type="coiled-coil region" evidence="1">
    <location>
        <begin position="209"/>
        <end position="243"/>
    </location>
</feature>
<accession>A0A1F6BNA5</accession>
<dbReference type="Pfam" id="PF13406">
    <property type="entry name" value="SLT_2"/>
    <property type="match status" value="1"/>
</dbReference>
<sequence>MSFTNRPRVTADIKTGGKQTVFVSSKYKEIRIPFFPILKYAGLALIFIFFFVGSVNAPQTISVSAQEANNQAQSSQNERAELERQLAEYEKQIEETQKTIDTYKKQGNTLKNEIATLNAKINKTNLQIQAINVNLSKLNEDITDTQKQINRTENKIDTHKEALAEAVQSVYETDNQNLMTILLANDKLSDFFGTLNDIVLVQDNLRISLENITKLRGDLLEQKQQLSLEKEDVENLRAMQQAQKRQVQSTQSSKNQILKETQGKESEYQKALVKTQASAAQIRARIFELLGGGELTFEKAYNYAKLAESATGVRAALILAILDRESLLGKNVGRCSYETAMHPTRDVPYFLDMTQRLGIDPKSDFAKVSCANQHGAYGGAMGPAQFIPSTWKIYESTISKITGNNPPSPWNNSDAFAATGAYIRDLLSSASCKTYADTNKNIVDYQTLLERCAAAKYYAGGNWYTYRFWYGDPVVQKANQFEDDIAVLKKG</sequence>
<dbReference type="InterPro" id="IPR023346">
    <property type="entry name" value="Lysozyme-like_dom_sf"/>
</dbReference>
<evidence type="ECO:0000256" key="2">
    <source>
        <dbReference type="SAM" id="Phobius"/>
    </source>
</evidence>
<feature type="coiled-coil region" evidence="1">
    <location>
        <begin position="63"/>
        <end position="169"/>
    </location>
</feature>
<evidence type="ECO:0000313" key="4">
    <source>
        <dbReference type="EMBL" id="OGG38400.1"/>
    </source>
</evidence>
<feature type="domain" description="Transglycosylase SLT" evidence="3">
    <location>
        <begin position="289"/>
        <end position="424"/>
    </location>
</feature>
<name>A0A1F6BNA5_9BACT</name>
<dbReference type="InterPro" id="IPR031304">
    <property type="entry name" value="SLT_2"/>
</dbReference>
<organism evidence="4 5">
    <name type="scientific">Candidatus Jorgensenbacteria bacterium RIFCSPHIGHO2_02_FULL_45_20</name>
    <dbReference type="NCBI Taxonomy" id="1798470"/>
    <lineage>
        <taxon>Bacteria</taxon>
        <taxon>Candidatus Joergenseniibacteriota</taxon>
    </lineage>
</organism>
<protein>
    <recommendedName>
        <fullName evidence="3">Transglycosylase SLT domain-containing protein</fullName>
    </recommendedName>
</protein>
<dbReference type="STRING" id="1798470.A3D55_00860"/>
<evidence type="ECO:0000256" key="1">
    <source>
        <dbReference type="SAM" id="Coils"/>
    </source>
</evidence>